<dbReference type="GeneID" id="110805505"/>
<dbReference type="PANTHER" id="PTHR47074:SF11">
    <property type="entry name" value="REVERSE TRANSCRIPTASE-LIKE PROTEIN"/>
    <property type="match status" value="1"/>
</dbReference>
<dbReference type="AlphaFoldDB" id="A0A9R0JGR5"/>
<evidence type="ECO:0000259" key="1">
    <source>
        <dbReference type="Pfam" id="PF13456"/>
    </source>
</evidence>
<dbReference type="InterPro" id="IPR026960">
    <property type="entry name" value="RVT-Znf"/>
</dbReference>
<dbReference type="InterPro" id="IPR036397">
    <property type="entry name" value="RNaseH_sf"/>
</dbReference>
<dbReference type="RefSeq" id="XP_021866807.1">
    <property type="nucleotide sequence ID" value="XM_022011115.1"/>
</dbReference>
<dbReference type="InterPro" id="IPR052929">
    <property type="entry name" value="RNase_H-like_EbsB-rel"/>
</dbReference>
<dbReference type="InterPro" id="IPR044730">
    <property type="entry name" value="RNase_H-like_dom_plant"/>
</dbReference>
<dbReference type="KEGG" id="soe:110805505"/>
<evidence type="ECO:0000313" key="3">
    <source>
        <dbReference type="Proteomes" id="UP000813463"/>
    </source>
</evidence>
<protein>
    <recommendedName>
        <fullName evidence="5">RNase H type-1 domain-containing protein</fullName>
    </recommendedName>
</protein>
<reference evidence="4" key="2">
    <citation type="submission" date="2025-08" db="UniProtKB">
        <authorList>
            <consortium name="RefSeq"/>
        </authorList>
    </citation>
    <scope>IDENTIFICATION</scope>
    <source>
        <tissue evidence="4">Leaf</tissue>
    </source>
</reference>
<accession>A0A9R0JGR5</accession>
<sequence>MMLYIDLSIAHLCENNNINPAEEVNELCVETSDGTFKTLWSMNILPKWKLFLWKLLHNGIATKVNLGRRGIQLSVMCDLCGAAEEDIQHLFRFCVIAQQVWSSGTLGIHSELNETMSFKEWFLFYIRLFQRQDGKNSPRCTYFISTIWGLWLARNNRIFRNEATTVSVVFAFIKIGLDQHGILQPQVRPFVRHLHPPEGNITFPPGFFRVILAGVEDQGPISTIVIDGSWHKNTKNAGMGWFLENQHIPNDRILGGAQAGTSESALQTEVLACLLSLRWASQAGIGRVTILSDSHRLVELLHSDATMDIQLIWTLAEIRRTGKTFNWCCINKVDRDRVQDAHDLAKAASTYLLSFSNFPFSFSCL</sequence>
<dbReference type="GO" id="GO:0003676">
    <property type="term" value="F:nucleic acid binding"/>
    <property type="evidence" value="ECO:0007669"/>
    <property type="project" value="InterPro"/>
</dbReference>
<dbReference type="GO" id="GO:0004523">
    <property type="term" value="F:RNA-DNA hybrid ribonuclease activity"/>
    <property type="evidence" value="ECO:0007669"/>
    <property type="project" value="InterPro"/>
</dbReference>
<dbReference type="OrthoDB" id="1742757at2759"/>
<dbReference type="Pfam" id="PF13456">
    <property type="entry name" value="RVT_3"/>
    <property type="match status" value="1"/>
</dbReference>
<proteinExistence type="predicted"/>
<gene>
    <name evidence="4" type="primary">LOC110805505</name>
</gene>
<dbReference type="CDD" id="cd06222">
    <property type="entry name" value="RNase_H_like"/>
    <property type="match status" value="1"/>
</dbReference>
<organism evidence="3 4">
    <name type="scientific">Spinacia oleracea</name>
    <name type="common">Spinach</name>
    <dbReference type="NCBI Taxonomy" id="3562"/>
    <lineage>
        <taxon>Eukaryota</taxon>
        <taxon>Viridiplantae</taxon>
        <taxon>Streptophyta</taxon>
        <taxon>Embryophyta</taxon>
        <taxon>Tracheophyta</taxon>
        <taxon>Spermatophyta</taxon>
        <taxon>Magnoliopsida</taxon>
        <taxon>eudicotyledons</taxon>
        <taxon>Gunneridae</taxon>
        <taxon>Pentapetalae</taxon>
        <taxon>Caryophyllales</taxon>
        <taxon>Chenopodiaceae</taxon>
        <taxon>Chenopodioideae</taxon>
        <taxon>Anserineae</taxon>
        <taxon>Spinacia</taxon>
    </lineage>
</organism>
<dbReference type="Pfam" id="PF13966">
    <property type="entry name" value="zf-RVT"/>
    <property type="match status" value="1"/>
</dbReference>
<reference evidence="3" key="1">
    <citation type="journal article" date="2021" name="Nat. Commun.">
        <title>Genomic analyses provide insights into spinach domestication and the genetic basis of agronomic traits.</title>
        <authorList>
            <person name="Cai X."/>
            <person name="Sun X."/>
            <person name="Xu C."/>
            <person name="Sun H."/>
            <person name="Wang X."/>
            <person name="Ge C."/>
            <person name="Zhang Z."/>
            <person name="Wang Q."/>
            <person name="Fei Z."/>
            <person name="Jiao C."/>
            <person name="Wang Q."/>
        </authorList>
    </citation>
    <scope>NUCLEOTIDE SEQUENCE [LARGE SCALE GENOMIC DNA]</scope>
    <source>
        <strain evidence="3">cv. Varoflay</strain>
    </source>
</reference>
<dbReference type="InterPro" id="IPR012337">
    <property type="entry name" value="RNaseH-like_sf"/>
</dbReference>
<name>A0A9R0JGR5_SPIOL</name>
<feature type="domain" description="RNase H type-1" evidence="1">
    <location>
        <begin position="227"/>
        <end position="348"/>
    </location>
</feature>
<dbReference type="SUPFAM" id="SSF53098">
    <property type="entry name" value="Ribonuclease H-like"/>
    <property type="match status" value="1"/>
</dbReference>
<evidence type="ECO:0008006" key="5">
    <source>
        <dbReference type="Google" id="ProtNLM"/>
    </source>
</evidence>
<keyword evidence="3" id="KW-1185">Reference proteome</keyword>
<dbReference type="Proteomes" id="UP000813463">
    <property type="component" value="Chromosome 4"/>
</dbReference>
<dbReference type="InterPro" id="IPR002156">
    <property type="entry name" value="RNaseH_domain"/>
</dbReference>
<evidence type="ECO:0000259" key="2">
    <source>
        <dbReference type="Pfam" id="PF13966"/>
    </source>
</evidence>
<dbReference type="Gene3D" id="3.30.420.10">
    <property type="entry name" value="Ribonuclease H-like superfamily/Ribonuclease H"/>
    <property type="match status" value="1"/>
</dbReference>
<dbReference type="PANTHER" id="PTHR47074">
    <property type="entry name" value="BNAC02G40300D PROTEIN"/>
    <property type="match status" value="1"/>
</dbReference>
<evidence type="ECO:0000313" key="4">
    <source>
        <dbReference type="RefSeq" id="XP_021866807.1"/>
    </source>
</evidence>
<feature type="domain" description="Reverse transcriptase zinc-binding" evidence="2">
    <location>
        <begin position="35"/>
        <end position="101"/>
    </location>
</feature>